<dbReference type="AlphaFoldDB" id="A0A9D4I725"/>
<keyword evidence="2" id="KW-1185">Reference proteome</keyword>
<protein>
    <submittedName>
        <fullName evidence="1">Uncharacterized protein</fullName>
    </submittedName>
</protein>
<evidence type="ECO:0000313" key="2">
    <source>
        <dbReference type="Proteomes" id="UP000828390"/>
    </source>
</evidence>
<dbReference type="EMBL" id="JAIWYP010000010">
    <property type="protein sequence ID" value="KAH3749633.1"/>
    <property type="molecule type" value="Genomic_DNA"/>
</dbReference>
<evidence type="ECO:0000313" key="1">
    <source>
        <dbReference type="EMBL" id="KAH3749633.1"/>
    </source>
</evidence>
<accession>A0A9D4I725</accession>
<gene>
    <name evidence="1" type="ORF">DPMN_184134</name>
</gene>
<name>A0A9D4I725_DREPO</name>
<sequence length="145" mass="16385">MHLILEYTSDEEAEQALVHELFEVGGHGLENFLCEHTKLKDIHLHREKRALKNLLVSFDVDDKLKEGFTYMSSKQGKHILNRRNRLSDTLCLPEAGSPYRTLSAFDNFCDGASQSKICTPLISTIADQQLAPTAKIMRQASPNNK</sequence>
<dbReference type="Proteomes" id="UP000828390">
    <property type="component" value="Unassembled WGS sequence"/>
</dbReference>
<reference evidence="1" key="2">
    <citation type="submission" date="2020-11" db="EMBL/GenBank/DDBJ databases">
        <authorList>
            <person name="McCartney M.A."/>
            <person name="Auch B."/>
            <person name="Kono T."/>
            <person name="Mallez S."/>
            <person name="Becker A."/>
            <person name="Gohl D.M."/>
            <person name="Silverstein K.A.T."/>
            <person name="Koren S."/>
            <person name="Bechman K.B."/>
            <person name="Herman A."/>
            <person name="Abrahante J.E."/>
            <person name="Garbe J."/>
        </authorList>
    </citation>
    <scope>NUCLEOTIDE SEQUENCE</scope>
    <source>
        <strain evidence="1">Duluth1</strain>
        <tissue evidence="1">Whole animal</tissue>
    </source>
</reference>
<organism evidence="1 2">
    <name type="scientific">Dreissena polymorpha</name>
    <name type="common">Zebra mussel</name>
    <name type="synonym">Mytilus polymorpha</name>
    <dbReference type="NCBI Taxonomy" id="45954"/>
    <lineage>
        <taxon>Eukaryota</taxon>
        <taxon>Metazoa</taxon>
        <taxon>Spiralia</taxon>
        <taxon>Lophotrochozoa</taxon>
        <taxon>Mollusca</taxon>
        <taxon>Bivalvia</taxon>
        <taxon>Autobranchia</taxon>
        <taxon>Heteroconchia</taxon>
        <taxon>Euheterodonta</taxon>
        <taxon>Imparidentia</taxon>
        <taxon>Neoheterodontei</taxon>
        <taxon>Myida</taxon>
        <taxon>Dreissenoidea</taxon>
        <taxon>Dreissenidae</taxon>
        <taxon>Dreissena</taxon>
    </lineage>
</organism>
<comment type="caution">
    <text evidence="1">The sequence shown here is derived from an EMBL/GenBank/DDBJ whole genome shotgun (WGS) entry which is preliminary data.</text>
</comment>
<feature type="non-terminal residue" evidence="1">
    <location>
        <position position="145"/>
    </location>
</feature>
<reference evidence="1" key="1">
    <citation type="journal article" date="2019" name="bioRxiv">
        <title>The Genome of the Zebra Mussel, Dreissena polymorpha: A Resource for Invasive Species Research.</title>
        <authorList>
            <person name="McCartney M.A."/>
            <person name="Auch B."/>
            <person name="Kono T."/>
            <person name="Mallez S."/>
            <person name="Zhang Y."/>
            <person name="Obille A."/>
            <person name="Becker A."/>
            <person name="Abrahante J.E."/>
            <person name="Garbe J."/>
            <person name="Badalamenti J.P."/>
            <person name="Herman A."/>
            <person name="Mangelson H."/>
            <person name="Liachko I."/>
            <person name="Sullivan S."/>
            <person name="Sone E.D."/>
            <person name="Koren S."/>
            <person name="Silverstein K.A.T."/>
            <person name="Beckman K.B."/>
            <person name="Gohl D.M."/>
        </authorList>
    </citation>
    <scope>NUCLEOTIDE SEQUENCE</scope>
    <source>
        <strain evidence="1">Duluth1</strain>
        <tissue evidence="1">Whole animal</tissue>
    </source>
</reference>
<proteinExistence type="predicted"/>